<keyword evidence="17" id="KW-0325">Glycoprotein</keyword>
<dbReference type="GO" id="GO:0050650">
    <property type="term" value="P:chondroitin sulfate proteoglycan biosynthetic process"/>
    <property type="evidence" value="ECO:0007669"/>
    <property type="project" value="TreeGrafter"/>
</dbReference>
<dbReference type="InterPro" id="IPR043538">
    <property type="entry name" value="XYLT"/>
</dbReference>
<protein>
    <recommendedName>
        <fullName evidence="6">protein xylosyltransferase</fullName>
        <ecNumber evidence="6">2.4.2.26</ecNumber>
    </recommendedName>
    <alternativeName>
        <fullName evidence="18">Peptide O-xylosyltransferase</fullName>
    </alternativeName>
</protein>
<gene>
    <name evidence="23" type="primary">LOC115220895</name>
</gene>
<dbReference type="SMART" id="SM00321">
    <property type="entry name" value="WSC"/>
    <property type="match status" value="1"/>
</dbReference>
<keyword evidence="16" id="KW-1015">Disulfide bond</keyword>
<dbReference type="InterPro" id="IPR003406">
    <property type="entry name" value="Glyco_trans_14"/>
</dbReference>
<dbReference type="GO" id="GO:0000139">
    <property type="term" value="C:Golgi membrane"/>
    <property type="evidence" value="ECO:0007669"/>
    <property type="project" value="UniProtKB-SubCell"/>
</dbReference>
<feature type="transmembrane region" description="Helical" evidence="20">
    <location>
        <begin position="18"/>
        <end position="38"/>
    </location>
</feature>
<evidence type="ECO:0000256" key="12">
    <source>
        <dbReference type="ARBA" id="ARBA00022968"/>
    </source>
</evidence>
<evidence type="ECO:0000256" key="13">
    <source>
        <dbReference type="ARBA" id="ARBA00022989"/>
    </source>
</evidence>
<keyword evidence="10" id="KW-0479">Metal-binding</keyword>
<dbReference type="PROSITE" id="PS51212">
    <property type="entry name" value="WSC"/>
    <property type="match status" value="1"/>
</dbReference>
<evidence type="ECO:0000256" key="7">
    <source>
        <dbReference type="ARBA" id="ARBA00022676"/>
    </source>
</evidence>
<dbReference type="Pfam" id="PF02485">
    <property type="entry name" value="Branch"/>
    <property type="match status" value="1"/>
</dbReference>
<comment type="similarity">
    <text evidence="5">Belongs to the glycosyltransferase 14 family. XylT subfamily.</text>
</comment>
<evidence type="ECO:0000256" key="14">
    <source>
        <dbReference type="ARBA" id="ARBA00023034"/>
    </source>
</evidence>
<dbReference type="EC" id="2.4.2.26" evidence="6"/>
<evidence type="ECO:0000256" key="1">
    <source>
        <dbReference type="ARBA" id="ARBA00004323"/>
    </source>
</evidence>
<dbReference type="GO" id="GO:0015012">
    <property type="term" value="P:heparan sulfate proteoglycan biosynthetic process"/>
    <property type="evidence" value="ECO:0007669"/>
    <property type="project" value="UniProtKB-UniPathway"/>
</dbReference>
<comment type="subcellular location">
    <subcellularLocation>
        <location evidence="2">Endoplasmic reticulum membrane</location>
        <topology evidence="2">Single-pass type II membrane protein</topology>
    </subcellularLocation>
    <subcellularLocation>
        <location evidence="1">Golgi apparatus membrane</location>
        <topology evidence="1">Single-pass type II membrane protein</topology>
    </subcellularLocation>
</comment>
<dbReference type="PANTHER" id="PTHR46025">
    <property type="entry name" value="XYLOSYLTRANSFERASE OXT"/>
    <property type="match status" value="1"/>
</dbReference>
<evidence type="ECO:0000256" key="16">
    <source>
        <dbReference type="ARBA" id="ARBA00023157"/>
    </source>
</evidence>
<dbReference type="Proteomes" id="UP000515154">
    <property type="component" value="Linkage group LG17"/>
</dbReference>
<comment type="catalytic activity">
    <reaction evidence="19">
        <text>UDP-alpha-D-xylose + L-seryl-[protein] = 3-O-(beta-D-xylosyl)-L-seryl-[protein] + UDP + H(+)</text>
        <dbReference type="Rhea" id="RHEA:50192"/>
        <dbReference type="Rhea" id="RHEA-COMP:9863"/>
        <dbReference type="Rhea" id="RHEA-COMP:12567"/>
        <dbReference type="ChEBI" id="CHEBI:15378"/>
        <dbReference type="ChEBI" id="CHEBI:29999"/>
        <dbReference type="ChEBI" id="CHEBI:57632"/>
        <dbReference type="ChEBI" id="CHEBI:58223"/>
        <dbReference type="ChEBI" id="CHEBI:132085"/>
        <dbReference type="EC" id="2.4.2.26"/>
    </reaction>
</comment>
<evidence type="ECO:0000256" key="4">
    <source>
        <dbReference type="ARBA" id="ARBA00005093"/>
    </source>
</evidence>
<evidence type="ECO:0000256" key="3">
    <source>
        <dbReference type="ARBA" id="ARBA00004840"/>
    </source>
</evidence>
<keyword evidence="8" id="KW-0808">Transferase</keyword>
<dbReference type="UniPathway" id="UPA00755"/>
<sequence>MAASRIASNSRLCFKYKFFFYIVILILGVQLLLVYNFYSMNQKELDKLQQWRSDVKGLPRLSAGSPIETDGRPNVLTRNVLENEKGPPNGKIVAQPKPVIDPPANFTPKCEIKTKDTWSALNRAKTILCKQEISNVACLDKEGKLYPKSLPRYCPYKGNDTGMYFGCFRDSRAKRELGGHHKDFPETNSPSVCIAHCLQAGFQYAGVQYTKECWCGDEYGKYGLLADIHCSNHCPQNSTETCGGFLAMRVFSTGLGEKKKIQATLVKANEILSEERVRIAFVFTLNGRAIRQVYRLLKTLYHINHYYFFHVDARQEFLQREMLELAKKFPNMYVTHNRLPTIWGGASLLQAHLNIMTELLAKTNWKWDYYVNLSESDYPIKKLEELVAFLTKYKTYNFLKTHGRDTPRFIQKQGLDQTFFECENHLWRVGPRNIPEGIRVDGGSDWIGIHRNFCEYIIKSEDKLVLGLKRVYEFTLLPAESFFHTVLQNSKFCGMFVDNNLRITNWRRKLGCKCQYKHIVDWCGCSPNVFKSADLHRLMNMDEKPIFFARKFEPVVNQDIINSVDTYLFGYSNQAFPGFNSYWQNEFHHLDRNTKVDDAYRTFFHSFIRLSLRHLTDSNRRCRLRFIELLEVNMFFETDHFHGLLVKFTAEQMSSGKVYTLETQLHPKTFYMMYNTGNSVDRLQGLEVGTDFDPKELIFRNYGQLMGPYSNIALRHSWGNGNEVAVSVAWIDPSNTVAASFDMKIPSGVHIGAHKPQFKKPLRPGVWTIKVFHEWETFAEVKFLILPLSFYQERPILAPEIYATHNGPKGHYLEKDFDFSDFRKPLKIENITEAENRATINGRKVGKDLERWIDTLTAEFWQLQNFCAHKETVPLCGVLEKCEHSTWSSMSTDTKSTITLVDENTGYLR</sequence>
<keyword evidence="13 20" id="KW-1133">Transmembrane helix</keyword>
<evidence type="ECO:0000313" key="23">
    <source>
        <dbReference type="RefSeq" id="XP_029646952.1"/>
    </source>
</evidence>
<evidence type="ECO:0000259" key="21">
    <source>
        <dbReference type="PROSITE" id="PS51212"/>
    </source>
</evidence>
<dbReference type="UniPathway" id="UPA00756"/>
<proteinExistence type="inferred from homology"/>
<keyword evidence="15 20" id="KW-0472">Membrane</keyword>
<evidence type="ECO:0000256" key="18">
    <source>
        <dbReference type="ARBA" id="ARBA00042865"/>
    </source>
</evidence>
<evidence type="ECO:0000256" key="10">
    <source>
        <dbReference type="ARBA" id="ARBA00022723"/>
    </source>
</evidence>
<evidence type="ECO:0000256" key="5">
    <source>
        <dbReference type="ARBA" id="ARBA00010195"/>
    </source>
</evidence>
<evidence type="ECO:0000256" key="17">
    <source>
        <dbReference type="ARBA" id="ARBA00023180"/>
    </source>
</evidence>
<comment type="pathway">
    <text evidence="4">Glycan metabolism; heparan sulfate biosynthesis.</text>
</comment>
<dbReference type="GO" id="GO:0005789">
    <property type="term" value="C:endoplasmic reticulum membrane"/>
    <property type="evidence" value="ECO:0007669"/>
    <property type="project" value="UniProtKB-SubCell"/>
</dbReference>
<evidence type="ECO:0000313" key="22">
    <source>
        <dbReference type="Proteomes" id="UP000515154"/>
    </source>
</evidence>
<feature type="domain" description="WSC" evidence="21">
    <location>
        <begin position="161"/>
        <end position="254"/>
    </location>
</feature>
<evidence type="ECO:0000256" key="2">
    <source>
        <dbReference type="ARBA" id="ARBA00004648"/>
    </source>
</evidence>
<evidence type="ECO:0000256" key="11">
    <source>
        <dbReference type="ARBA" id="ARBA00022824"/>
    </source>
</evidence>
<dbReference type="GO" id="GO:0046872">
    <property type="term" value="F:metal ion binding"/>
    <property type="evidence" value="ECO:0007669"/>
    <property type="project" value="UniProtKB-KW"/>
</dbReference>
<dbReference type="AlphaFoldDB" id="A0A6P7T9V2"/>
<keyword evidence="11" id="KW-0256">Endoplasmic reticulum</keyword>
<keyword evidence="12" id="KW-0735">Signal-anchor</keyword>
<organism evidence="22 23">
    <name type="scientific">Octopus sinensis</name>
    <name type="common">East Asian common octopus</name>
    <dbReference type="NCBI Taxonomy" id="2607531"/>
    <lineage>
        <taxon>Eukaryota</taxon>
        <taxon>Metazoa</taxon>
        <taxon>Spiralia</taxon>
        <taxon>Lophotrochozoa</taxon>
        <taxon>Mollusca</taxon>
        <taxon>Cephalopoda</taxon>
        <taxon>Coleoidea</taxon>
        <taxon>Octopodiformes</taxon>
        <taxon>Octopoda</taxon>
        <taxon>Incirrata</taxon>
        <taxon>Octopodidae</taxon>
        <taxon>Octopus</taxon>
    </lineage>
</organism>
<accession>A0A6P7T9V2</accession>
<comment type="pathway">
    <text evidence="3">Glycan metabolism; chondroitin sulfate biosynthesis.</text>
</comment>
<evidence type="ECO:0000256" key="8">
    <source>
        <dbReference type="ARBA" id="ARBA00022679"/>
    </source>
</evidence>
<evidence type="ECO:0000256" key="9">
    <source>
        <dbReference type="ARBA" id="ARBA00022692"/>
    </source>
</evidence>
<dbReference type="Pfam" id="PF01822">
    <property type="entry name" value="WSC"/>
    <property type="match status" value="1"/>
</dbReference>
<dbReference type="PANTHER" id="PTHR46025:SF3">
    <property type="entry name" value="XYLOSYLTRANSFERASE OXT"/>
    <property type="match status" value="1"/>
</dbReference>
<evidence type="ECO:0000256" key="15">
    <source>
        <dbReference type="ARBA" id="ARBA00023136"/>
    </source>
</evidence>
<dbReference type="InterPro" id="IPR002889">
    <property type="entry name" value="WSC_carb-bd"/>
</dbReference>
<dbReference type="GO" id="GO:0030158">
    <property type="term" value="F:protein xylosyltransferase activity"/>
    <property type="evidence" value="ECO:0007669"/>
    <property type="project" value="UniProtKB-EC"/>
</dbReference>
<keyword evidence="22" id="KW-1185">Reference proteome</keyword>
<dbReference type="RefSeq" id="XP_029646952.1">
    <property type="nucleotide sequence ID" value="XM_029791092.2"/>
</dbReference>
<evidence type="ECO:0000256" key="20">
    <source>
        <dbReference type="SAM" id="Phobius"/>
    </source>
</evidence>
<dbReference type="KEGG" id="osn:115220895"/>
<dbReference type="Pfam" id="PF12529">
    <property type="entry name" value="Xylo_C"/>
    <property type="match status" value="1"/>
</dbReference>
<reference evidence="23" key="1">
    <citation type="submission" date="2025-08" db="UniProtKB">
        <authorList>
            <consortium name="RefSeq"/>
        </authorList>
    </citation>
    <scope>IDENTIFICATION</scope>
</reference>
<keyword evidence="7" id="KW-0328">Glycosyltransferase</keyword>
<keyword evidence="14" id="KW-0333">Golgi apparatus</keyword>
<dbReference type="InterPro" id="IPR024448">
    <property type="entry name" value="XylT_C"/>
</dbReference>
<evidence type="ECO:0000256" key="19">
    <source>
        <dbReference type="ARBA" id="ARBA00047847"/>
    </source>
</evidence>
<keyword evidence="9 20" id="KW-0812">Transmembrane</keyword>
<evidence type="ECO:0000256" key="6">
    <source>
        <dbReference type="ARBA" id="ARBA00011972"/>
    </source>
</evidence>
<name>A0A6P7T9V2_9MOLL</name>